<dbReference type="OrthoDB" id="10261753at2759"/>
<dbReference type="InterPro" id="IPR007304">
    <property type="entry name" value="TAP46-like"/>
</dbReference>
<dbReference type="Proteomes" id="UP000736335">
    <property type="component" value="Unassembled WGS sequence"/>
</dbReference>
<accession>A0A9P6HSV4</accession>
<dbReference type="PANTHER" id="PTHR10933:SF9">
    <property type="entry name" value="IMMUNOGLOBULIN-BINDING PROTEIN 1"/>
    <property type="match status" value="1"/>
</dbReference>
<dbReference type="InterPro" id="IPR038511">
    <property type="entry name" value="TAP42/TAP46-like_sf"/>
</dbReference>
<reference evidence="2" key="2">
    <citation type="submission" date="2020-11" db="EMBL/GenBank/DDBJ databases">
        <authorList>
            <consortium name="DOE Joint Genome Institute"/>
            <person name="Kuo A."/>
            <person name="Miyauchi S."/>
            <person name="Kiss E."/>
            <person name="Drula E."/>
            <person name="Kohler A."/>
            <person name="Sanchez-Garcia M."/>
            <person name="Andreopoulos B."/>
            <person name="Barry K.W."/>
            <person name="Bonito G."/>
            <person name="Buee M."/>
            <person name="Carver A."/>
            <person name="Chen C."/>
            <person name="Cichocki N."/>
            <person name="Clum A."/>
            <person name="Culley D."/>
            <person name="Crous P.W."/>
            <person name="Fauchery L."/>
            <person name="Girlanda M."/>
            <person name="Hayes R."/>
            <person name="Keri Z."/>
            <person name="Labutti K."/>
            <person name="Lipzen A."/>
            <person name="Lombard V."/>
            <person name="Magnuson J."/>
            <person name="Maillard F."/>
            <person name="Morin E."/>
            <person name="Murat C."/>
            <person name="Nolan M."/>
            <person name="Ohm R."/>
            <person name="Pangilinan J."/>
            <person name="Pereira M."/>
            <person name="Perotto S."/>
            <person name="Peter M."/>
            <person name="Riley R."/>
            <person name="Sitrit Y."/>
            <person name="Stielow B."/>
            <person name="Szollosi G."/>
            <person name="Zifcakova L."/>
            <person name="Stursova M."/>
            <person name="Spatafora J.W."/>
            <person name="Tedersoo L."/>
            <person name="Vaario L.-M."/>
            <person name="Yamada A."/>
            <person name="Yan M."/>
            <person name="Wang P."/>
            <person name="Xu J."/>
            <person name="Bruns T."/>
            <person name="Baldrian P."/>
            <person name="Vilgalys R."/>
            <person name="Henrissat B."/>
            <person name="Grigoriev I.V."/>
            <person name="Hibbett D."/>
            <person name="Nagy L.G."/>
            <person name="Martin F.M."/>
        </authorList>
    </citation>
    <scope>NUCLEOTIDE SEQUENCE</scope>
    <source>
        <strain evidence="2">UH-Tt-Lm1</strain>
    </source>
</reference>
<name>A0A9P6HSV4_9AGAM</name>
<feature type="compositionally biased region" description="Basic and acidic residues" evidence="1">
    <location>
        <begin position="353"/>
        <end position="373"/>
    </location>
</feature>
<dbReference type="GO" id="GO:0009966">
    <property type="term" value="P:regulation of signal transduction"/>
    <property type="evidence" value="ECO:0007669"/>
    <property type="project" value="InterPro"/>
</dbReference>
<evidence type="ECO:0000313" key="2">
    <source>
        <dbReference type="EMBL" id="KAF9792176.1"/>
    </source>
</evidence>
<keyword evidence="3" id="KW-1185">Reference proteome</keyword>
<dbReference type="PANTHER" id="PTHR10933">
    <property type="entry name" value="IMMUNOGLOBULIN-BINDING PROTEIN 1"/>
    <property type="match status" value="1"/>
</dbReference>
<feature type="region of interest" description="Disordered" evidence="1">
    <location>
        <begin position="230"/>
        <end position="250"/>
    </location>
</feature>
<dbReference type="GO" id="GO:0035303">
    <property type="term" value="P:regulation of dephosphorylation"/>
    <property type="evidence" value="ECO:0007669"/>
    <property type="project" value="TreeGrafter"/>
</dbReference>
<dbReference type="AlphaFoldDB" id="A0A9P6HSV4"/>
<comment type="caution">
    <text evidence="2">The sequence shown here is derived from an EMBL/GenBank/DDBJ whole genome shotgun (WGS) entry which is preliminary data.</text>
</comment>
<dbReference type="GO" id="GO:0005829">
    <property type="term" value="C:cytosol"/>
    <property type="evidence" value="ECO:0007669"/>
    <property type="project" value="TreeGrafter"/>
</dbReference>
<proteinExistence type="predicted"/>
<evidence type="ECO:0000313" key="3">
    <source>
        <dbReference type="Proteomes" id="UP000736335"/>
    </source>
</evidence>
<evidence type="ECO:0000256" key="1">
    <source>
        <dbReference type="SAM" id="MobiDB-lite"/>
    </source>
</evidence>
<dbReference type="Gene3D" id="1.25.40.540">
    <property type="entry name" value="TAP42-like family"/>
    <property type="match status" value="1"/>
</dbReference>
<dbReference type="GO" id="GO:0051721">
    <property type="term" value="F:protein phosphatase 2A binding"/>
    <property type="evidence" value="ECO:0007669"/>
    <property type="project" value="TreeGrafter"/>
</dbReference>
<gene>
    <name evidence="2" type="ORF">BJ322DRAFT_18743</name>
</gene>
<dbReference type="Pfam" id="PF04177">
    <property type="entry name" value="TAP42"/>
    <property type="match status" value="1"/>
</dbReference>
<feature type="region of interest" description="Disordered" evidence="1">
    <location>
        <begin position="352"/>
        <end position="383"/>
    </location>
</feature>
<dbReference type="EMBL" id="WIUZ02000001">
    <property type="protein sequence ID" value="KAF9792176.1"/>
    <property type="molecule type" value="Genomic_DNA"/>
</dbReference>
<protein>
    <submittedName>
        <fullName evidence="2">TAP42-like protein</fullName>
    </submittedName>
</protein>
<sequence>MDPDSSLADLFKSALADASKASNLPTVEDDTQDLINRILETSREVAKRVELLSLFSPNETLEDISTNNLPYLFVPYVLAEVENRLRTNGRQERLARVRSIEDQYRAFHNALHTYEIVPESLSSLYSKGPTKTADPAKRRELKIKQYKQEKEFRSKINEIKQRQGRKPTPSESTDFDHIASLLSRTGAGVEDEESEWDEHIRELTIHLHRLFWIQAWSQIDSLEQETELLRNAPPSPKSGPQTTAEKGADAWRLDVPQSGSIFDGRGPLVDQSGKPQRPFKLLPGGAPDRVRLQGQVFQPDHRLPTMTVDQYLEIEQQRGNIITGGGPQSEKELTTSERLALDAESDGTMFGEVKQEEKRQKDESWARYTDTHPKGAGNMMNRG</sequence>
<organism evidence="2 3">
    <name type="scientific">Thelephora terrestris</name>
    <dbReference type="NCBI Taxonomy" id="56493"/>
    <lineage>
        <taxon>Eukaryota</taxon>
        <taxon>Fungi</taxon>
        <taxon>Dikarya</taxon>
        <taxon>Basidiomycota</taxon>
        <taxon>Agaricomycotina</taxon>
        <taxon>Agaricomycetes</taxon>
        <taxon>Thelephorales</taxon>
        <taxon>Thelephoraceae</taxon>
        <taxon>Thelephora</taxon>
    </lineage>
</organism>
<reference evidence="2" key="1">
    <citation type="journal article" date="2020" name="Nat. Commun.">
        <title>Large-scale genome sequencing of mycorrhizal fungi provides insights into the early evolution of symbiotic traits.</title>
        <authorList>
            <person name="Miyauchi S."/>
            <person name="Kiss E."/>
            <person name="Kuo A."/>
            <person name="Drula E."/>
            <person name="Kohler A."/>
            <person name="Sanchez-Garcia M."/>
            <person name="Morin E."/>
            <person name="Andreopoulos B."/>
            <person name="Barry K.W."/>
            <person name="Bonito G."/>
            <person name="Buee M."/>
            <person name="Carver A."/>
            <person name="Chen C."/>
            <person name="Cichocki N."/>
            <person name="Clum A."/>
            <person name="Culley D."/>
            <person name="Crous P.W."/>
            <person name="Fauchery L."/>
            <person name="Girlanda M."/>
            <person name="Hayes R.D."/>
            <person name="Keri Z."/>
            <person name="LaButti K."/>
            <person name="Lipzen A."/>
            <person name="Lombard V."/>
            <person name="Magnuson J."/>
            <person name="Maillard F."/>
            <person name="Murat C."/>
            <person name="Nolan M."/>
            <person name="Ohm R.A."/>
            <person name="Pangilinan J."/>
            <person name="Pereira M.F."/>
            <person name="Perotto S."/>
            <person name="Peter M."/>
            <person name="Pfister S."/>
            <person name="Riley R."/>
            <person name="Sitrit Y."/>
            <person name="Stielow J.B."/>
            <person name="Szollosi G."/>
            <person name="Zifcakova L."/>
            <person name="Stursova M."/>
            <person name="Spatafora J.W."/>
            <person name="Tedersoo L."/>
            <person name="Vaario L.M."/>
            <person name="Yamada A."/>
            <person name="Yan M."/>
            <person name="Wang P."/>
            <person name="Xu J."/>
            <person name="Bruns T."/>
            <person name="Baldrian P."/>
            <person name="Vilgalys R."/>
            <person name="Dunand C."/>
            <person name="Henrissat B."/>
            <person name="Grigoriev I.V."/>
            <person name="Hibbett D."/>
            <person name="Nagy L.G."/>
            <person name="Martin F.M."/>
        </authorList>
    </citation>
    <scope>NUCLEOTIDE SEQUENCE</scope>
    <source>
        <strain evidence="2">UH-Tt-Lm1</strain>
    </source>
</reference>